<dbReference type="PROSITE" id="PS51385">
    <property type="entry name" value="YJEF_N"/>
    <property type="match status" value="1"/>
</dbReference>
<dbReference type="GO" id="GO:0046872">
    <property type="term" value="F:metal ion binding"/>
    <property type="evidence" value="ECO:0007669"/>
    <property type="project" value="UniProtKB-UniRule"/>
</dbReference>
<dbReference type="PANTHER" id="PTHR12592">
    <property type="entry name" value="ATP-DEPENDENT (S)-NAD(P)H-HYDRATE DEHYDRATASE FAMILY MEMBER"/>
    <property type="match status" value="1"/>
</dbReference>
<evidence type="ECO:0000256" key="1">
    <source>
        <dbReference type="ARBA" id="ARBA00000013"/>
    </source>
</evidence>
<feature type="binding site" evidence="17">
    <location>
        <position position="257"/>
    </location>
    <ligand>
        <name>(6S)-NADPHX</name>
        <dbReference type="ChEBI" id="CHEBI:64076"/>
    </ligand>
</feature>
<keyword evidence="6 17" id="KW-0547">Nucleotide-binding</keyword>
<evidence type="ECO:0000313" key="22">
    <source>
        <dbReference type="EMBL" id="PSU18986.1"/>
    </source>
</evidence>
<evidence type="ECO:0000256" key="18">
    <source>
        <dbReference type="HAMAP-Rule" id="MF_01966"/>
    </source>
</evidence>
<comment type="similarity">
    <text evidence="4 19">In the C-terminal section; belongs to the NnrD/CARKD family.</text>
</comment>
<comment type="function">
    <text evidence="14 19">Bifunctional enzyme that catalyzes the epimerization of the S- and R-forms of NAD(P)HX and the dehydration of the S-form of NAD(P)HX at the expense of ADP, which is converted to AMP. This allows the repair of both epimers of NAD(P)HX, a damaged form of NAD(P)H that is a result of enzymatic or heat-dependent hydration.</text>
</comment>
<dbReference type="AlphaFoldDB" id="A0ABD6X9H5"/>
<keyword evidence="12 17" id="KW-0456">Lyase</keyword>
<keyword evidence="5 18" id="KW-0479">Metal-binding</keyword>
<evidence type="ECO:0000259" key="20">
    <source>
        <dbReference type="PROSITE" id="PS51383"/>
    </source>
</evidence>
<dbReference type="Proteomes" id="UP000241404">
    <property type="component" value="Unassembled WGS sequence"/>
</dbReference>
<dbReference type="Pfam" id="PF01256">
    <property type="entry name" value="Carb_kinase"/>
    <property type="match status" value="1"/>
</dbReference>
<keyword evidence="11 18" id="KW-0413">Isomerase</keyword>
<evidence type="ECO:0000256" key="3">
    <source>
        <dbReference type="ARBA" id="ARBA00006001"/>
    </source>
</evidence>
<evidence type="ECO:0000256" key="8">
    <source>
        <dbReference type="ARBA" id="ARBA00022857"/>
    </source>
</evidence>
<dbReference type="InterPro" id="IPR036652">
    <property type="entry name" value="YjeF_N_dom_sf"/>
</dbReference>
<dbReference type="InterPro" id="IPR030677">
    <property type="entry name" value="Nnr"/>
</dbReference>
<comment type="catalytic activity">
    <reaction evidence="1 18 19">
        <text>(6R)-NADHX = (6S)-NADHX</text>
        <dbReference type="Rhea" id="RHEA:32215"/>
        <dbReference type="ChEBI" id="CHEBI:64074"/>
        <dbReference type="ChEBI" id="CHEBI:64075"/>
        <dbReference type="EC" id="5.1.99.6"/>
    </reaction>
</comment>
<comment type="catalytic activity">
    <reaction evidence="16 17 19">
        <text>(6S)-NADPHX + ADP = AMP + phosphate + NADPH + H(+)</text>
        <dbReference type="Rhea" id="RHEA:32235"/>
        <dbReference type="ChEBI" id="CHEBI:15378"/>
        <dbReference type="ChEBI" id="CHEBI:43474"/>
        <dbReference type="ChEBI" id="CHEBI:57783"/>
        <dbReference type="ChEBI" id="CHEBI:64076"/>
        <dbReference type="ChEBI" id="CHEBI:456215"/>
        <dbReference type="ChEBI" id="CHEBI:456216"/>
        <dbReference type="EC" id="4.2.1.136"/>
    </reaction>
</comment>
<proteinExistence type="inferred from homology"/>
<evidence type="ECO:0000256" key="12">
    <source>
        <dbReference type="ARBA" id="ARBA00023239"/>
    </source>
</evidence>
<feature type="binding site" evidence="17">
    <location>
        <position position="318"/>
    </location>
    <ligand>
        <name>(6S)-NADPHX</name>
        <dbReference type="ChEBI" id="CHEBI:64076"/>
    </ligand>
</feature>
<comment type="subunit">
    <text evidence="17">Homotetramer.</text>
</comment>
<dbReference type="EC" id="4.2.1.136" evidence="19"/>
<comment type="cofactor">
    <cofactor evidence="17">
        <name>Mg(2+)</name>
        <dbReference type="ChEBI" id="CHEBI:18420"/>
    </cofactor>
</comment>
<gene>
    <name evidence="18" type="primary">nnrE</name>
    <name evidence="17" type="synonym">nnrD</name>
    <name evidence="22" type="ORF">CTM90_03170</name>
</gene>
<feature type="binding site" evidence="17">
    <location>
        <begin position="401"/>
        <end position="405"/>
    </location>
    <ligand>
        <name>AMP</name>
        <dbReference type="ChEBI" id="CHEBI:456215"/>
    </ligand>
</feature>
<comment type="cofactor">
    <cofactor evidence="18 19">
        <name>K(+)</name>
        <dbReference type="ChEBI" id="CHEBI:29103"/>
    </cofactor>
    <text evidence="18 19">Binds 1 potassium ion per subunit.</text>
</comment>
<dbReference type="Gene3D" id="3.40.50.10260">
    <property type="entry name" value="YjeF N-terminal domain"/>
    <property type="match status" value="1"/>
</dbReference>
<comment type="caution">
    <text evidence="22">The sequence shown here is derived from an EMBL/GenBank/DDBJ whole genome shotgun (WGS) entry which is preliminary data.</text>
</comment>
<comment type="similarity">
    <text evidence="3 19">In the N-terminal section; belongs to the NnrE/AIBP family.</text>
</comment>
<evidence type="ECO:0000256" key="13">
    <source>
        <dbReference type="ARBA" id="ARBA00023268"/>
    </source>
</evidence>
<protein>
    <recommendedName>
        <fullName evidence="19">Bifunctional NAD(P)H-hydrate repair enzyme</fullName>
    </recommendedName>
    <alternativeName>
        <fullName evidence="19">Nicotinamide nucleotide repair protein</fullName>
    </alternativeName>
    <domain>
        <recommendedName>
            <fullName evidence="19">ADP-dependent (S)-NAD(P)H-hydrate dehydratase</fullName>
            <ecNumber evidence="19">4.2.1.136</ecNumber>
        </recommendedName>
        <alternativeName>
            <fullName evidence="19">ADP-dependent NAD(P)HX dehydratase</fullName>
        </alternativeName>
    </domain>
    <domain>
        <recommendedName>
            <fullName evidence="19">NAD(P)H-hydrate epimerase</fullName>
            <ecNumber evidence="19">5.1.99.6</ecNumber>
        </recommendedName>
    </domain>
</protein>
<evidence type="ECO:0000256" key="11">
    <source>
        <dbReference type="ARBA" id="ARBA00023235"/>
    </source>
</evidence>
<dbReference type="CDD" id="cd01171">
    <property type="entry name" value="YXKO-related"/>
    <property type="match status" value="1"/>
</dbReference>
<comment type="catalytic activity">
    <reaction evidence="15 17 19">
        <text>(6S)-NADHX + ADP = AMP + phosphate + NADH + H(+)</text>
        <dbReference type="Rhea" id="RHEA:32223"/>
        <dbReference type="ChEBI" id="CHEBI:15378"/>
        <dbReference type="ChEBI" id="CHEBI:43474"/>
        <dbReference type="ChEBI" id="CHEBI:57945"/>
        <dbReference type="ChEBI" id="CHEBI:64074"/>
        <dbReference type="ChEBI" id="CHEBI:456215"/>
        <dbReference type="ChEBI" id="CHEBI:456216"/>
        <dbReference type="EC" id="4.2.1.136"/>
    </reaction>
</comment>
<evidence type="ECO:0000256" key="5">
    <source>
        <dbReference type="ARBA" id="ARBA00022723"/>
    </source>
</evidence>
<dbReference type="InterPro" id="IPR004443">
    <property type="entry name" value="YjeF_N_dom"/>
</dbReference>
<evidence type="ECO:0000256" key="6">
    <source>
        <dbReference type="ARBA" id="ARBA00022741"/>
    </source>
</evidence>
<dbReference type="NCBIfam" id="TIGR00197">
    <property type="entry name" value="yjeF_nterm"/>
    <property type="match status" value="1"/>
</dbReference>
<name>A0ABD6X9H5_PHODM</name>
<dbReference type="NCBIfam" id="TIGR00196">
    <property type="entry name" value="yjeF_cterm"/>
    <property type="match status" value="1"/>
</dbReference>
<dbReference type="GO" id="GO:0046496">
    <property type="term" value="P:nicotinamide nucleotide metabolic process"/>
    <property type="evidence" value="ECO:0007669"/>
    <property type="project" value="UniProtKB-UniRule"/>
</dbReference>
<keyword evidence="7 17" id="KW-0067">ATP-binding</keyword>
<feature type="binding site" evidence="18">
    <location>
        <begin position="63"/>
        <end position="67"/>
    </location>
    <ligand>
        <name>(6S)-NADPHX</name>
        <dbReference type="ChEBI" id="CHEBI:64076"/>
    </ligand>
</feature>
<dbReference type="PROSITE" id="PS51383">
    <property type="entry name" value="YJEF_C_3"/>
    <property type="match status" value="1"/>
</dbReference>
<evidence type="ECO:0000256" key="19">
    <source>
        <dbReference type="PIRNR" id="PIRNR017184"/>
    </source>
</evidence>
<comment type="function">
    <text evidence="18">Catalyzes the epimerization of the S- and R-forms of NAD(P)HX, a damaged form of NAD(P)H that is a result of enzymatic or heat-dependent hydration. This is a prerequisite for the S-specific NAD(P)H-hydrate dehydratase to allow the repair of both epimers of NAD(P)HX.</text>
</comment>
<feature type="binding site" evidence="17">
    <location>
        <position position="429"/>
    </location>
    <ligand>
        <name>AMP</name>
        <dbReference type="ChEBI" id="CHEBI:456215"/>
    </ligand>
</feature>
<dbReference type="PIRSF" id="PIRSF017184">
    <property type="entry name" value="Nnr"/>
    <property type="match status" value="1"/>
</dbReference>
<comment type="function">
    <text evidence="17">Catalyzes the dehydration of the S-form of NAD(P)HX at the expense of ADP, which is converted to AMP. Together with NAD(P)HX epimerase, which catalyzes the epimerization of the S- and R-forms, the enzyme allows the repair of both epimers of NAD(P)HX, a damaged form of NAD(P)H that is a result of enzymatic or heat-dependent hydration.</text>
</comment>
<dbReference type="HAMAP" id="MF_01966">
    <property type="entry name" value="NADHX_epimerase"/>
    <property type="match status" value="1"/>
</dbReference>
<evidence type="ECO:0000256" key="14">
    <source>
        <dbReference type="ARBA" id="ARBA00025153"/>
    </source>
</evidence>
<keyword evidence="10 17" id="KW-0520">NAD</keyword>
<feature type="binding site" evidence="18">
    <location>
        <position position="163"/>
    </location>
    <ligand>
        <name>K(+)</name>
        <dbReference type="ChEBI" id="CHEBI:29103"/>
    </ligand>
</feature>
<organism evidence="22 23">
    <name type="scientific">Photobacterium damselae</name>
    <dbReference type="NCBI Taxonomy" id="38293"/>
    <lineage>
        <taxon>Bacteria</taxon>
        <taxon>Pseudomonadati</taxon>
        <taxon>Pseudomonadota</taxon>
        <taxon>Gammaproteobacteria</taxon>
        <taxon>Vibrionales</taxon>
        <taxon>Vibrionaceae</taxon>
        <taxon>Photobacterium</taxon>
    </lineage>
</organism>
<comment type="similarity">
    <text evidence="18">Belongs to the NnrE/AIBP family.</text>
</comment>
<dbReference type="SUPFAM" id="SSF64153">
    <property type="entry name" value="YjeF N-terminal domain-like"/>
    <property type="match status" value="1"/>
</dbReference>
<dbReference type="EMBL" id="PYMM01000001">
    <property type="protein sequence ID" value="PSU18986.1"/>
    <property type="molecule type" value="Genomic_DNA"/>
</dbReference>
<dbReference type="GO" id="GO:0052855">
    <property type="term" value="F:ADP-dependent NAD(P)H-hydrate dehydratase activity"/>
    <property type="evidence" value="ECO:0007669"/>
    <property type="project" value="UniProtKB-UniRule"/>
</dbReference>
<feature type="binding site" evidence="18">
    <location>
        <begin position="131"/>
        <end position="137"/>
    </location>
    <ligand>
        <name>(6S)-NADPHX</name>
        <dbReference type="ChEBI" id="CHEBI:64076"/>
    </ligand>
</feature>
<dbReference type="InterPro" id="IPR000631">
    <property type="entry name" value="CARKD"/>
</dbReference>
<dbReference type="GO" id="GO:0052856">
    <property type="term" value="F:NAD(P)HX epimerase activity"/>
    <property type="evidence" value="ECO:0007669"/>
    <property type="project" value="UniProtKB-UniRule"/>
</dbReference>
<dbReference type="GO" id="GO:0005524">
    <property type="term" value="F:ATP binding"/>
    <property type="evidence" value="ECO:0007669"/>
    <property type="project" value="UniProtKB-UniRule"/>
</dbReference>
<dbReference type="SUPFAM" id="SSF53613">
    <property type="entry name" value="Ribokinase-like"/>
    <property type="match status" value="1"/>
</dbReference>
<dbReference type="EC" id="5.1.99.6" evidence="19"/>
<keyword evidence="8 17" id="KW-0521">NADP</keyword>
<evidence type="ECO:0000256" key="7">
    <source>
        <dbReference type="ARBA" id="ARBA00022840"/>
    </source>
</evidence>
<keyword evidence="13" id="KW-0511">Multifunctional enzyme</keyword>
<evidence type="ECO:0000256" key="10">
    <source>
        <dbReference type="ARBA" id="ARBA00023027"/>
    </source>
</evidence>
<dbReference type="PANTHER" id="PTHR12592:SF0">
    <property type="entry name" value="ATP-DEPENDENT (S)-NAD(P)H-HYDRATE DEHYDRATASE"/>
    <property type="match status" value="1"/>
</dbReference>
<evidence type="ECO:0000256" key="9">
    <source>
        <dbReference type="ARBA" id="ARBA00022958"/>
    </source>
</evidence>
<sequence>MKMAEVAVFYDTEQVKIGEQCVVNELHITMYELMQKAGTAVFQALVQNYPDARSLIIFVGKGNNGGDGYVVAKLALLAGYRVQVHHHGDQNRLTSDSHKAKQDYINAGGSLLAYDDLDFQNIDLVIDALLGTGLRGDVYPETCVLIHKINRLNQPIMSIDIPSGLYANTGFASKEVIKADITVCLIAIKSGLITGSAREYVGKLLINDLGVKALFCKNASAKGTLTYAKIKPRKPTYHKGNSGHSLVIGGDAGMGGALLLSSEACLRSGAGLVASLTDTTNIMPSLVRTPEAMASDWQNQEMLSQRLSWATALGFGPGLGLSSFARHLFSQISQQTIPKVFDADALNILSLTPDFDDLRILTPHPGEAARLLNCTIKDIEQDRYQAVQKIQSKYGGVVVLKGAGTVIYDGEQFFVCAIGNASMATGGMGDVLTGVITSLLAQGYNMTQAAVYGVHIHSLAGDLAAKDKPVGLIASDVIAYLSNAVYLSSNG</sequence>
<feature type="binding site" evidence="17">
    <location>
        <position position="364"/>
    </location>
    <ligand>
        <name>(6S)-NADPHX</name>
        <dbReference type="ChEBI" id="CHEBI:64076"/>
    </ligand>
</feature>
<feature type="binding site" evidence="18">
    <location>
        <position position="160"/>
    </location>
    <ligand>
        <name>(6S)-NADPHX</name>
        <dbReference type="ChEBI" id="CHEBI:64076"/>
    </ligand>
</feature>
<feature type="binding site" evidence="18">
    <location>
        <position position="64"/>
    </location>
    <ligand>
        <name>K(+)</name>
        <dbReference type="ChEBI" id="CHEBI:29103"/>
    </ligand>
</feature>
<dbReference type="Gene3D" id="3.40.1190.20">
    <property type="match status" value="1"/>
</dbReference>
<feature type="domain" description="YjeF N-terminal" evidence="21">
    <location>
        <begin position="15"/>
        <end position="217"/>
    </location>
</feature>
<accession>A0ABD6X9H5</accession>
<dbReference type="PROSITE" id="PS01050">
    <property type="entry name" value="YJEF_C_2"/>
    <property type="match status" value="1"/>
</dbReference>
<evidence type="ECO:0000256" key="15">
    <source>
        <dbReference type="ARBA" id="ARBA00048238"/>
    </source>
</evidence>
<evidence type="ECO:0000256" key="16">
    <source>
        <dbReference type="ARBA" id="ARBA00049209"/>
    </source>
</evidence>
<comment type="similarity">
    <text evidence="17">Belongs to the NnrD/CARKD family.</text>
</comment>
<evidence type="ECO:0000256" key="4">
    <source>
        <dbReference type="ARBA" id="ARBA00009524"/>
    </source>
</evidence>
<evidence type="ECO:0000259" key="21">
    <source>
        <dbReference type="PROSITE" id="PS51385"/>
    </source>
</evidence>
<evidence type="ECO:0000256" key="2">
    <source>
        <dbReference type="ARBA" id="ARBA00000909"/>
    </source>
</evidence>
<feature type="binding site" evidence="17">
    <location>
        <position position="430"/>
    </location>
    <ligand>
        <name>(6S)-NADPHX</name>
        <dbReference type="ChEBI" id="CHEBI:64076"/>
    </ligand>
</feature>
<comment type="catalytic activity">
    <reaction evidence="2 18 19">
        <text>(6R)-NADPHX = (6S)-NADPHX</text>
        <dbReference type="Rhea" id="RHEA:32227"/>
        <dbReference type="ChEBI" id="CHEBI:64076"/>
        <dbReference type="ChEBI" id="CHEBI:64077"/>
        <dbReference type="EC" id="5.1.99.6"/>
    </reaction>
</comment>
<evidence type="ECO:0000256" key="17">
    <source>
        <dbReference type="HAMAP-Rule" id="MF_01965"/>
    </source>
</evidence>
<dbReference type="InterPro" id="IPR017953">
    <property type="entry name" value="Carbohydrate_kinase_pred_CS"/>
</dbReference>
<dbReference type="HAMAP" id="MF_01965">
    <property type="entry name" value="NADHX_dehydratase"/>
    <property type="match status" value="1"/>
</dbReference>
<comment type="caution">
    <text evidence="18">Lacks conserved residue(s) required for the propagation of feature annotation.</text>
</comment>
<evidence type="ECO:0000313" key="23">
    <source>
        <dbReference type="Proteomes" id="UP000241404"/>
    </source>
</evidence>
<dbReference type="Pfam" id="PF03853">
    <property type="entry name" value="YjeF_N"/>
    <property type="match status" value="1"/>
</dbReference>
<dbReference type="InterPro" id="IPR029056">
    <property type="entry name" value="Ribokinase-like"/>
</dbReference>
<feature type="binding site" evidence="18">
    <location>
        <position position="127"/>
    </location>
    <ligand>
        <name>K(+)</name>
        <dbReference type="ChEBI" id="CHEBI:29103"/>
    </ligand>
</feature>
<reference evidence="22 23" key="1">
    <citation type="submission" date="2018-03" db="EMBL/GenBank/DDBJ databases">
        <title>Whole genome sequencing of Histamine producing bacteria.</title>
        <authorList>
            <person name="Butler K."/>
        </authorList>
    </citation>
    <scope>NUCLEOTIDE SEQUENCE [LARGE SCALE GENOMIC DNA]</scope>
    <source>
        <strain evidence="22 23">BT-6</strain>
    </source>
</reference>
<keyword evidence="9 18" id="KW-0630">Potassium</keyword>
<feature type="domain" description="YjeF C-terminal" evidence="20">
    <location>
        <begin position="222"/>
        <end position="488"/>
    </location>
</feature>